<protein>
    <submittedName>
        <fullName evidence="1">Uncharacterized protein</fullName>
    </submittedName>
</protein>
<comment type="caution">
    <text evidence="1">The sequence shown here is derived from an EMBL/GenBank/DDBJ whole genome shotgun (WGS) entry which is preliminary data.</text>
</comment>
<evidence type="ECO:0000313" key="2">
    <source>
        <dbReference type="Proteomes" id="UP001283361"/>
    </source>
</evidence>
<name>A0AAE1D6E4_9GAST</name>
<organism evidence="1 2">
    <name type="scientific">Elysia crispata</name>
    <name type="common">lettuce slug</name>
    <dbReference type="NCBI Taxonomy" id="231223"/>
    <lineage>
        <taxon>Eukaryota</taxon>
        <taxon>Metazoa</taxon>
        <taxon>Spiralia</taxon>
        <taxon>Lophotrochozoa</taxon>
        <taxon>Mollusca</taxon>
        <taxon>Gastropoda</taxon>
        <taxon>Heterobranchia</taxon>
        <taxon>Euthyneura</taxon>
        <taxon>Panpulmonata</taxon>
        <taxon>Sacoglossa</taxon>
        <taxon>Placobranchoidea</taxon>
        <taxon>Plakobranchidae</taxon>
        <taxon>Elysia</taxon>
    </lineage>
</organism>
<keyword evidence="2" id="KW-1185">Reference proteome</keyword>
<dbReference type="AlphaFoldDB" id="A0AAE1D6E4"/>
<reference evidence="1" key="1">
    <citation type="journal article" date="2023" name="G3 (Bethesda)">
        <title>A reference genome for the long-term kleptoplast-retaining sea slug Elysia crispata morphotype clarki.</title>
        <authorList>
            <person name="Eastman K.E."/>
            <person name="Pendleton A.L."/>
            <person name="Shaikh M.A."/>
            <person name="Suttiyut T."/>
            <person name="Ogas R."/>
            <person name="Tomko P."/>
            <person name="Gavelis G."/>
            <person name="Widhalm J.R."/>
            <person name="Wisecaver J.H."/>
        </authorList>
    </citation>
    <scope>NUCLEOTIDE SEQUENCE</scope>
    <source>
        <strain evidence="1">ECLA1</strain>
    </source>
</reference>
<proteinExistence type="predicted"/>
<dbReference type="Proteomes" id="UP001283361">
    <property type="component" value="Unassembled WGS sequence"/>
</dbReference>
<accession>A0AAE1D6E4</accession>
<evidence type="ECO:0000313" key="1">
    <source>
        <dbReference type="EMBL" id="KAK3758475.1"/>
    </source>
</evidence>
<dbReference type="EMBL" id="JAWDGP010005269">
    <property type="protein sequence ID" value="KAK3758475.1"/>
    <property type="molecule type" value="Genomic_DNA"/>
</dbReference>
<gene>
    <name evidence="1" type="ORF">RRG08_058745</name>
</gene>
<sequence length="73" mass="7933">MTVIYPEGRIGLKPWRDAAGRSVMVPMELWVLQFDAMGPTVGNCGSCSGIMLALSDTIKRFLSCNVSYVSSMS</sequence>